<dbReference type="InterPro" id="IPR029063">
    <property type="entry name" value="SAM-dependent_MTases_sf"/>
</dbReference>
<dbReference type="EMBL" id="QWEG01000004">
    <property type="protein sequence ID" value="RHW41455.1"/>
    <property type="molecule type" value="Genomic_DNA"/>
</dbReference>
<evidence type="ECO:0000259" key="1">
    <source>
        <dbReference type="Pfam" id="PF13847"/>
    </source>
</evidence>
<protein>
    <submittedName>
        <fullName evidence="2">Class I SAM-dependent methyltransferase</fullName>
    </submittedName>
</protein>
<organism evidence="2 3">
    <name type="scientific">Neobacillus notoginsengisoli</name>
    <dbReference type="NCBI Taxonomy" id="1578198"/>
    <lineage>
        <taxon>Bacteria</taxon>
        <taxon>Bacillati</taxon>
        <taxon>Bacillota</taxon>
        <taxon>Bacilli</taxon>
        <taxon>Bacillales</taxon>
        <taxon>Bacillaceae</taxon>
        <taxon>Neobacillus</taxon>
    </lineage>
</organism>
<evidence type="ECO:0000313" key="2">
    <source>
        <dbReference type="EMBL" id="RHW41455.1"/>
    </source>
</evidence>
<keyword evidence="3" id="KW-1185">Reference proteome</keyword>
<dbReference type="InterPro" id="IPR025714">
    <property type="entry name" value="Methyltranfer_dom"/>
</dbReference>
<dbReference type="RefSeq" id="WP_118920039.1">
    <property type="nucleotide sequence ID" value="NZ_QWEG01000004.1"/>
</dbReference>
<dbReference type="OrthoDB" id="9780095at2"/>
<dbReference type="SUPFAM" id="SSF53335">
    <property type="entry name" value="S-adenosyl-L-methionine-dependent methyltransferases"/>
    <property type="match status" value="1"/>
</dbReference>
<proteinExistence type="predicted"/>
<evidence type="ECO:0000313" key="3">
    <source>
        <dbReference type="Proteomes" id="UP000284416"/>
    </source>
</evidence>
<dbReference type="Gene3D" id="3.40.50.150">
    <property type="entry name" value="Vaccinia Virus protein VP39"/>
    <property type="match status" value="1"/>
</dbReference>
<keyword evidence="2" id="KW-0489">Methyltransferase</keyword>
<name>A0A417YVR4_9BACI</name>
<dbReference type="Pfam" id="PF13847">
    <property type="entry name" value="Methyltransf_31"/>
    <property type="match status" value="1"/>
</dbReference>
<dbReference type="AlphaFoldDB" id="A0A417YVR4"/>
<dbReference type="CDD" id="cd02440">
    <property type="entry name" value="AdoMet_MTases"/>
    <property type="match status" value="1"/>
</dbReference>
<dbReference type="Proteomes" id="UP000284416">
    <property type="component" value="Unassembled WGS sequence"/>
</dbReference>
<dbReference type="GO" id="GO:0008168">
    <property type="term" value="F:methyltransferase activity"/>
    <property type="evidence" value="ECO:0007669"/>
    <property type="project" value="UniProtKB-KW"/>
</dbReference>
<gene>
    <name evidence="2" type="ORF">D1B31_06925</name>
</gene>
<accession>A0A417YVR4</accession>
<dbReference type="GO" id="GO:0032259">
    <property type="term" value="P:methylation"/>
    <property type="evidence" value="ECO:0007669"/>
    <property type="project" value="UniProtKB-KW"/>
</dbReference>
<feature type="domain" description="Methyltransferase" evidence="1">
    <location>
        <begin position="49"/>
        <end position="118"/>
    </location>
</feature>
<sequence length="202" mass="23867">MDKERYHDTLLNIKTGGSQKGFLKSIHYHPYEPTPYEALKVLFSEYSLSSRDRLVDIGCGKGRLAFYANDLFNATVVGIEMNEVFWHEAMENRTSYLAKRKKRSDKLHFYCCLAEEYEIQPEDNRFYFFNPFTLAIFAKVVHRILESAEKSPREIEMILYYPSGDYVHFLEYQTSFELVQDIPLPGLAEKNINERFLVYRLQ</sequence>
<keyword evidence="2" id="KW-0808">Transferase</keyword>
<comment type="caution">
    <text evidence="2">The sequence shown here is derived from an EMBL/GenBank/DDBJ whole genome shotgun (WGS) entry which is preliminary data.</text>
</comment>
<reference evidence="2 3" key="1">
    <citation type="journal article" date="2017" name="Int. J. Syst. Evol. Microbiol.">
        <title>Bacillus notoginsengisoli sp. nov., a novel bacterium isolated from the rhizosphere of Panax notoginseng.</title>
        <authorList>
            <person name="Zhang M.Y."/>
            <person name="Cheng J."/>
            <person name="Cai Y."/>
            <person name="Zhang T.Y."/>
            <person name="Wu Y.Y."/>
            <person name="Manikprabhu D."/>
            <person name="Li W.J."/>
            <person name="Zhang Y.X."/>
        </authorList>
    </citation>
    <scope>NUCLEOTIDE SEQUENCE [LARGE SCALE GENOMIC DNA]</scope>
    <source>
        <strain evidence="2 3">JCM 30743</strain>
    </source>
</reference>